<keyword evidence="1" id="KW-0472">Membrane</keyword>
<protein>
    <recommendedName>
        <fullName evidence="4">HXXEE domain-containing protein</fullName>
    </recommendedName>
</protein>
<evidence type="ECO:0008006" key="4">
    <source>
        <dbReference type="Google" id="ProtNLM"/>
    </source>
</evidence>
<evidence type="ECO:0000313" key="2">
    <source>
        <dbReference type="EMBL" id="OGG17086.1"/>
    </source>
</evidence>
<keyword evidence="1" id="KW-1133">Transmembrane helix</keyword>
<dbReference type="AlphaFoldDB" id="A0A1F5ZX80"/>
<gene>
    <name evidence="2" type="ORF">A3D77_05735</name>
</gene>
<dbReference type="InterPro" id="IPR025671">
    <property type="entry name" value="HXXEE"/>
</dbReference>
<organism evidence="2 3">
    <name type="scientific">Candidatus Gottesmanbacteria bacterium RIFCSPHIGHO2_02_FULL_39_11</name>
    <dbReference type="NCBI Taxonomy" id="1798382"/>
    <lineage>
        <taxon>Bacteria</taxon>
        <taxon>Candidatus Gottesmaniibacteriota</taxon>
    </lineage>
</organism>
<dbReference type="Proteomes" id="UP000176923">
    <property type="component" value="Unassembled WGS sequence"/>
</dbReference>
<feature type="transmembrane region" description="Helical" evidence="1">
    <location>
        <begin position="65"/>
        <end position="86"/>
    </location>
</feature>
<keyword evidence="1" id="KW-0812">Transmembrane</keyword>
<name>A0A1F5ZX80_9BACT</name>
<feature type="transmembrane region" description="Helical" evidence="1">
    <location>
        <begin position="38"/>
        <end position="58"/>
    </location>
</feature>
<accession>A0A1F5ZX80</accession>
<dbReference type="EMBL" id="MFJL01000003">
    <property type="protein sequence ID" value="OGG17086.1"/>
    <property type="molecule type" value="Genomic_DNA"/>
</dbReference>
<evidence type="ECO:0000256" key="1">
    <source>
        <dbReference type="SAM" id="Phobius"/>
    </source>
</evidence>
<comment type="caution">
    <text evidence="2">The sequence shown here is derived from an EMBL/GenBank/DDBJ whole genome shotgun (WGS) entry which is preliminary data.</text>
</comment>
<sequence length="115" mass="13628">MSLLEQFFVISLLVQIAHSIEELSTGFHKKWYVFKMPFWVFLVFEIIFEGFWITVWLLQNFPNRTLLQAFFLALMFANGVQHIVWAGNVKRYVPGLITAPLHIIVFLVFYFRAIL</sequence>
<reference evidence="2 3" key="1">
    <citation type="journal article" date="2016" name="Nat. Commun.">
        <title>Thousands of microbial genomes shed light on interconnected biogeochemical processes in an aquifer system.</title>
        <authorList>
            <person name="Anantharaman K."/>
            <person name="Brown C.T."/>
            <person name="Hug L.A."/>
            <person name="Sharon I."/>
            <person name="Castelle C.J."/>
            <person name="Probst A.J."/>
            <person name="Thomas B.C."/>
            <person name="Singh A."/>
            <person name="Wilkins M.J."/>
            <person name="Karaoz U."/>
            <person name="Brodie E.L."/>
            <person name="Williams K.H."/>
            <person name="Hubbard S.S."/>
            <person name="Banfield J.F."/>
        </authorList>
    </citation>
    <scope>NUCLEOTIDE SEQUENCE [LARGE SCALE GENOMIC DNA]</scope>
</reference>
<evidence type="ECO:0000313" key="3">
    <source>
        <dbReference type="Proteomes" id="UP000176923"/>
    </source>
</evidence>
<feature type="transmembrane region" description="Helical" evidence="1">
    <location>
        <begin position="92"/>
        <end position="111"/>
    </location>
</feature>
<proteinExistence type="predicted"/>
<dbReference type="Pfam" id="PF13787">
    <property type="entry name" value="HXXEE"/>
    <property type="match status" value="1"/>
</dbReference>